<dbReference type="Pfam" id="PF00557">
    <property type="entry name" value="Peptidase_M24"/>
    <property type="match status" value="1"/>
</dbReference>
<comment type="cofactor">
    <cofactor evidence="1">
        <name>Mn(2+)</name>
        <dbReference type="ChEBI" id="CHEBI:29035"/>
    </cofactor>
</comment>
<keyword evidence="4" id="KW-0378">Hydrolase</keyword>
<keyword evidence="3 6" id="KW-0479">Metal-binding</keyword>
<evidence type="ECO:0000256" key="3">
    <source>
        <dbReference type="ARBA" id="ARBA00022723"/>
    </source>
</evidence>
<dbReference type="eggNOG" id="KOG2737">
    <property type="taxonomic scope" value="Eukaryota"/>
</dbReference>
<dbReference type="GO" id="GO:0030145">
    <property type="term" value="F:manganese ion binding"/>
    <property type="evidence" value="ECO:0007669"/>
    <property type="project" value="InterPro"/>
</dbReference>
<proteinExistence type="inferred from homology"/>
<dbReference type="CDD" id="cd01087">
    <property type="entry name" value="Prolidase"/>
    <property type="match status" value="1"/>
</dbReference>
<dbReference type="InterPro" id="IPR007865">
    <property type="entry name" value="Aminopep_P_N"/>
</dbReference>
<keyword evidence="5" id="KW-0464">Manganese</keyword>
<evidence type="ECO:0000256" key="2">
    <source>
        <dbReference type="ARBA" id="ARBA00008766"/>
    </source>
</evidence>
<comment type="similarity">
    <text evidence="2 6">Belongs to the peptidase M24B family.</text>
</comment>
<dbReference type="InterPro" id="IPR036005">
    <property type="entry name" value="Creatinase/aminopeptidase-like"/>
</dbReference>
<dbReference type="VEuPathDB" id="FungiDB:RO3G_05309"/>
<sequence length="472" mass="53659">MTPHPINLIPLLPHKKPILPTKQHYLKIKKLMKIDQSKPCVIYMKGKSEATRDDTDIGLEFRQESYFFYLTGIDEPNFQVIIDIQEDKIYLIAPSDISNEDDVIWKGPKINMTELLERYDVDEILAESEISQLLAKLNPTTVYVLKNKTQYINAFNLISSGNLRFDIDNQQLLRAMDEARLTKFQWEIEMIRQAAQGSSEAHVALMKQCQPGMTEAHLAALFRWSCALNGIYKQAYLPIVASGPRASILHHAPRYDQHIPTNSLVLVDAGGEKLCYGSDITRTFPVQGVFSTEARVVYSIVLKMQKVVLSRLKPGVYWEDMQQLAIEVLCKELVRIGILVGDINLLIEQNVPCAFYYHGLGHTLGLDVHDVGGKDTLSDNPQFLLGRPLETNMVLTVEPGLYFNDSMLSIWTEYPGYQDFFNMDVLDQYRSIGGVRIEDTVVITQDGYENLTKAPKEIDEIEAIMKKYTPTC</sequence>
<organism evidence="8 9">
    <name type="scientific">Rhizopus delemar (strain RA 99-880 / ATCC MYA-4621 / FGSC 9543 / NRRL 43880)</name>
    <name type="common">Mucormycosis agent</name>
    <name type="synonym">Rhizopus arrhizus var. delemar</name>
    <dbReference type="NCBI Taxonomy" id="246409"/>
    <lineage>
        <taxon>Eukaryota</taxon>
        <taxon>Fungi</taxon>
        <taxon>Fungi incertae sedis</taxon>
        <taxon>Mucoromycota</taxon>
        <taxon>Mucoromycotina</taxon>
        <taxon>Mucoromycetes</taxon>
        <taxon>Mucorales</taxon>
        <taxon>Mucorineae</taxon>
        <taxon>Rhizopodaceae</taxon>
        <taxon>Rhizopus</taxon>
    </lineage>
</organism>
<evidence type="ECO:0000256" key="1">
    <source>
        <dbReference type="ARBA" id="ARBA00001936"/>
    </source>
</evidence>
<dbReference type="InterPro" id="IPR000994">
    <property type="entry name" value="Pept_M24"/>
</dbReference>
<dbReference type="OMA" id="YELRMIR"/>
<evidence type="ECO:0000256" key="5">
    <source>
        <dbReference type="ARBA" id="ARBA00023211"/>
    </source>
</evidence>
<dbReference type="PANTHER" id="PTHR43226">
    <property type="entry name" value="XAA-PRO AMINOPEPTIDASE 3"/>
    <property type="match status" value="1"/>
</dbReference>
<accession>I1BWM4</accession>
<dbReference type="PROSITE" id="PS00491">
    <property type="entry name" value="PROLINE_PEPTIDASE"/>
    <property type="match status" value="1"/>
</dbReference>
<dbReference type="Proteomes" id="UP000009138">
    <property type="component" value="Unassembled WGS sequence"/>
</dbReference>
<name>I1BWM4_RHIO9</name>
<evidence type="ECO:0000256" key="6">
    <source>
        <dbReference type="RuleBase" id="RU000590"/>
    </source>
</evidence>
<dbReference type="SUPFAM" id="SSF55920">
    <property type="entry name" value="Creatinase/aminopeptidase"/>
    <property type="match status" value="1"/>
</dbReference>
<dbReference type="InParanoid" id="I1BWM4"/>
<evidence type="ECO:0000256" key="4">
    <source>
        <dbReference type="ARBA" id="ARBA00022801"/>
    </source>
</evidence>
<dbReference type="GO" id="GO:0070006">
    <property type="term" value="F:metalloaminopeptidase activity"/>
    <property type="evidence" value="ECO:0007669"/>
    <property type="project" value="InterPro"/>
</dbReference>
<dbReference type="AlphaFoldDB" id="I1BWM4"/>
<dbReference type="SMART" id="SM01011">
    <property type="entry name" value="AMP_N"/>
    <property type="match status" value="1"/>
</dbReference>
<evidence type="ECO:0000259" key="7">
    <source>
        <dbReference type="SMART" id="SM01011"/>
    </source>
</evidence>
<dbReference type="RefSeq" id="XP_067516000.1">
    <property type="nucleotide sequence ID" value="XM_067659899.1"/>
</dbReference>
<keyword evidence="9" id="KW-1185">Reference proteome</keyword>
<dbReference type="InterPro" id="IPR001131">
    <property type="entry name" value="Peptidase_M24B_aminopep-P_CS"/>
</dbReference>
<reference evidence="8 9" key="1">
    <citation type="journal article" date="2009" name="PLoS Genet.">
        <title>Genomic analysis of the basal lineage fungus Rhizopus oryzae reveals a whole-genome duplication.</title>
        <authorList>
            <person name="Ma L.-J."/>
            <person name="Ibrahim A.S."/>
            <person name="Skory C."/>
            <person name="Grabherr M.G."/>
            <person name="Burger G."/>
            <person name="Butler M."/>
            <person name="Elias M."/>
            <person name="Idnurm A."/>
            <person name="Lang B.F."/>
            <person name="Sone T."/>
            <person name="Abe A."/>
            <person name="Calvo S.E."/>
            <person name="Corrochano L.M."/>
            <person name="Engels R."/>
            <person name="Fu J."/>
            <person name="Hansberg W."/>
            <person name="Kim J.-M."/>
            <person name="Kodira C.D."/>
            <person name="Koehrsen M.J."/>
            <person name="Liu B."/>
            <person name="Miranda-Saavedra D."/>
            <person name="O'Leary S."/>
            <person name="Ortiz-Castellanos L."/>
            <person name="Poulter R."/>
            <person name="Rodriguez-Romero J."/>
            <person name="Ruiz-Herrera J."/>
            <person name="Shen Y.-Q."/>
            <person name="Zeng Q."/>
            <person name="Galagan J."/>
            <person name="Birren B.W."/>
            <person name="Cuomo C.A."/>
            <person name="Wickes B.L."/>
        </authorList>
    </citation>
    <scope>NUCLEOTIDE SEQUENCE [LARGE SCALE GENOMIC DNA]</scope>
    <source>
        <strain evidence="9">RA 99-880 / ATCC MYA-4621 / FGSC 9543 / NRRL 43880</strain>
    </source>
</reference>
<dbReference type="InterPro" id="IPR029149">
    <property type="entry name" value="Creatin/AminoP/Spt16_N"/>
</dbReference>
<dbReference type="STRING" id="246409.I1BWM4"/>
<dbReference type="SUPFAM" id="SSF53092">
    <property type="entry name" value="Creatinase/prolidase N-terminal domain"/>
    <property type="match status" value="1"/>
</dbReference>
<dbReference type="Gene3D" id="3.40.350.10">
    <property type="entry name" value="Creatinase/prolidase N-terminal domain"/>
    <property type="match status" value="1"/>
</dbReference>
<dbReference type="OrthoDB" id="10261878at2759"/>
<dbReference type="Pfam" id="PF05195">
    <property type="entry name" value="AMP_N"/>
    <property type="match status" value="1"/>
</dbReference>
<evidence type="ECO:0000313" key="8">
    <source>
        <dbReference type="EMBL" id="EIE80604.1"/>
    </source>
</evidence>
<dbReference type="GO" id="GO:0006508">
    <property type="term" value="P:proteolysis"/>
    <property type="evidence" value="ECO:0007669"/>
    <property type="project" value="TreeGrafter"/>
</dbReference>
<evidence type="ECO:0000313" key="9">
    <source>
        <dbReference type="Proteomes" id="UP000009138"/>
    </source>
</evidence>
<dbReference type="Gene3D" id="3.90.230.10">
    <property type="entry name" value="Creatinase/methionine aminopeptidase superfamily"/>
    <property type="match status" value="1"/>
</dbReference>
<dbReference type="InterPro" id="IPR052433">
    <property type="entry name" value="X-Pro_dipept-like"/>
</dbReference>
<dbReference type="EMBL" id="CH476734">
    <property type="protein sequence ID" value="EIE80604.1"/>
    <property type="molecule type" value="Genomic_DNA"/>
</dbReference>
<dbReference type="GeneID" id="93612280"/>
<gene>
    <name evidence="8" type="ORF">RO3G_05309</name>
</gene>
<feature type="domain" description="Aminopeptidase P N-terminal" evidence="7">
    <location>
        <begin position="19"/>
        <end position="153"/>
    </location>
</feature>
<dbReference type="PANTHER" id="PTHR43226:SF1">
    <property type="entry name" value="XAA-PRO DIPEPTIDASE"/>
    <property type="match status" value="1"/>
</dbReference>
<protein>
    <recommendedName>
        <fullName evidence="7">Aminopeptidase P N-terminal domain-containing protein</fullName>
    </recommendedName>
</protein>